<dbReference type="AlphaFoldDB" id="A0A538TKI9"/>
<protein>
    <recommendedName>
        <fullName evidence="3">Glycosyltransferase family 2 protein</fullName>
    </recommendedName>
</protein>
<reference evidence="1 2" key="1">
    <citation type="journal article" date="2019" name="Nat. Microbiol.">
        <title>Mediterranean grassland soil C-N compound turnover is dependent on rainfall and depth, and is mediated by genomically divergent microorganisms.</title>
        <authorList>
            <person name="Diamond S."/>
            <person name="Andeer P.F."/>
            <person name="Li Z."/>
            <person name="Crits-Christoph A."/>
            <person name="Burstein D."/>
            <person name="Anantharaman K."/>
            <person name="Lane K.R."/>
            <person name="Thomas B.C."/>
            <person name="Pan C."/>
            <person name="Northen T.R."/>
            <person name="Banfield J.F."/>
        </authorList>
    </citation>
    <scope>NUCLEOTIDE SEQUENCE [LARGE SCALE GENOMIC DNA]</scope>
    <source>
        <strain evidence="1">WS_9</strain>
    </source>
</reference>
<dbReference type="PANTHER" id="PTHR47483">
    <property type="entry name" value="BETA-ARABINOFURANOSYLTRANSFERASE RAY1"/>
    <property type="match status" value="1"/>
</dbReference>
<proteinExistence type="predicted"/>
<organism evidence="1 2">
    <name type="scientific">Eiseniibacteriota bacterium</name>
    <dbReference type="NCBI Taxonomy" id="2212470"/>
    <lineage>
        <taxon>Bacteria</taxon>
        <taxon>Candidatus Eiseniibacteriota</taxon>
    </lineage>
</organism>
<name>A0A538TKI9_UNCEI</name>
<dbReference type="PANTHER" id="PTHR47483:SF1">
    <property type="entry name" value="BETA-ARABINOFURANOSYLTRANSFERASE RAY1"/>
    <property type="match status" value="1"/>
</dbReference>
<comment type="caution">
    <text evidence="1">The sequence shown here is derived from an EMBL/GenBank/DDBJ whole genome shotgun (WGS) entry which is preliminary data.</text>
</comment>
<evidence type="ECO:0000313" key="2">
    <source>
        <dbReference type="Proteomes" id="UP000317691"/>
    </source>
</evidence>
<dbReference type="InterPro" id="IPR029044">
    <property type="entry name" value="Nucleotide-diphossugar_trans"/>
</dbReference>
<dbReference type="SUPFAM" id="SSF53448">
    <property type="entry name" value="Nucleotide-diphospho-sugar transferases"/>
    <property type="match status" value="1"/>
</dbReference>
<dbReference type="InterPro" id="IPR044575">
    <property type="entry name" value="RAY1-like"/>
</dbReference>
<sequence length="292" mass="32300">MLTIFTVPKPFDGHIGIIQRNAIQSWRCLRPACEVILCGDEPGTAETAAALGTDRIPAVDRNEFGTPLLSSVFAAAEARAQRDLLCYVNADILLLSDFAEAAGRVAAAKRAFLMVGQRWDLDVTEPLAFGDPSWERELRTRVERTGLLHPPSGSDYFVYPRGALGALPPFAVGRPGWDNWMIYYARGRKMPVVDATEATLVIHQNHAYGHVKQGTGAAWEGPEADRNLELIGGKERIFTLADATHQVTRAGLRRALTPAHLKRRLRTAAVFSPALGWIYRILRPSERTPRPR</sequence>
<evidence type="ECO:0008006" key="3">
    <source>
        <dbReference type="Google" id="ProtNLM"/>
    </source>
</evidence>
<dbReference type="GO" id="GO:0016757">
    <property type="term" value="F:glycosyltransferase activity"/>
    <property type="evidence" value="ECO:0007669"/>
    <property type="project" value="InterPro"/>
</dbReference>
<evidence type="ECO:0000313" key="1">
    <source>
        <dbReference type="EMBL" id="TMQ64133.1"/>
    </source>
</evidence>
<accession>A0A538TKI9</accession>
<dbReference type="EMBL" id="VBOZ01000026">
    <property type="protein sequence ID" value="TMQ64133.1"/>
    <property type="molecule type" value="Genomic_DNA"/>
</dbReference>
<gene>
    <name evidence="1" type="ORF">E6K79_08255</name>
</gene>
<dbReference type="Proteomes" id="UP000317691">
    <property type="component" value="Unassembled WGS sequence"/>
</dbReference>